<dbReference type="OrthoDB" id="4036571at2759"/>
<evidence type="ECO:0000313" key="2">
    <source>
        <dbReference type="EMBL" id="CCC66798.1"/>
    </source>
</evidence>
<protein>
    <submittedName>
        <fullName evidence="2">Uncharacterized protein</fullName>
    </submittedName>
</protein>
<organism evidence="2 3">
    <name type="scientific">Naumovozyma castellii</name>
    <name type="common">Yeast</name>
    <name type="synonym">Saccharomyces castellii</name>
    <dbReference type="NCBI Taxonomy" id="27288"/>
    <lineage>
        <taxon>Eukaryota</taxon>
        <taxon>Fungi</taxon>
        <taxon>Dikarya</taxon>
        <taxon>Ascomycota</taxon>
        <taxon>Saccharomycotina</taxon>
        <taxon>Saccharomycetes</taxon>
        <taxon>Saccharomycetales</taxon>
        <taxon>Saccharomycetaceae</taxon>
        <taxon>Naumovozyma</taxon>
    </lineage>
</organism>
<feature type="compositionally biased region" description="Polar residues" evidence="1">
    <location>
        <begin position="27"/>
        <end position="36"/>
    </location>
</feature>
<evidence type="ECO:0000256" key="1">
    <source>
        <dbReference type="SAM" id="MobiDB-lite"/>
    </source>
</evidence>
<dbReference type="OMA" id="KWKSKRY"/>
<dbReference type="eggNOG" id="ENOG502S9P5">
    <property type="taxonomic scope" value="Eukaryota"/>
</dbReference>
<name>G0V5R0_NAUCA</name>
<accession>G0V5R0</accession>
<dbReference type="RefSeq" id="XP_003673189.1">
    <property type="nucleotide sequence ID" value="XM_003673141.1"/>
</dbReference>
<reference key="2">
    <citation type="submission" date="2011-08" db="EMBL/GenBank/DDBJ databases">
        <title>Genome sequence of Naumovozyma castellii.</title>
        <authorList>
            <person name="Gordon J.L."/>
            <person name="Armisen D."/>
            <person name="Proux-Wera E."/>
            <person name="OhEigeartaigh S.S."/>
            <person name="Byrne K.P."/>
            <person name="Wolfe K.H."/>
        </authorList>
    </citation>
    <scope>NUCLEOTIDE SEQUENCE</scope>
    <source>
        <strain>Type strain:CBS 4309</strain>
    </source>
</reference>
<reference evidence="2 3" key="1">
    <citation type="journal article" date="2011" name="Proc. Natl. Acad. Sci. U.S.A.">
        <title>Evolutionary erosion of yeast sex chromosomes by mating-type switching accidents.</title>
        <authorList>
            <person name="Gordon J.L."/>
            <person name="Armisen D."/>
            <person name="Proux-Wera E."/>
            <person name="Oheigeartaigh S.S."/>
            <person name="Byrne K.P."/>
            <person name="Wolfe K.H."/>
        </authorList>
    </citation>
    <scope>NUCLEOTIDE SEQUENCE [LARGE SCALE GENOMIC DNA]</scope>
    <source>
        <strain evidence="3">ATCC 76901 / BCRC 22586 / CBS 4309 / NBRC 1992 / NRRL Y-12630</strain>
    </source>
</reference>
<feature type="compositionally biased region" description="Basic residues" evidence="1">
    <location>
        <begin position="37"/>
        <end position="46"/>
    </location>
</feature>
<gene>
    <name evidence="2" type="primary">NCAS0A02400</name>
    <name evidence="2" type="ordered locus">NCAS_0A02400</name>
</gene>
<dbReference type="HOGENOM" id="CLU_125609_0_0_1"/>
<feature type="compositionally biased region" description="Low complexity" evidence="1">
    <location>
        <begin position="1"/>
        <end position="10"/>
    </location>
</feature>
<dbReference type="AlphaFoldDB" id="G0V5R0"/>
<dbReference type="FunCoup" id="G0V5R0">
    <property type="interactions" value="120"/>
</dbReference>
<dbReference type="InParanoid" id="G0V5R0"/>
<dbReference type="GeneID" id="96900287"/>
<dbReference type="GO" id="GO:0010494">
    <property type="term" value="C:cytoplasmic stress granule"/>
    <property type="evidence" value="ECO:0007669"/>
    <property type="project" value="EnsemblFungi"/>
</dbReference>
<keyword evidence="3" id="KW-1185">Reference proteome</keyword>
<dbReference type="Proteomes" id="UP000001640">
    <property type="component" value="Chromosome 1"/>
</dbReference>
<proteinExistence type="predicted"/>
<feature type="region of interest" description="Disordered" evidence="1">
    <location>
        <begin position="1"/>
        <end position="90"/>
    </location>
</feature>
<sequence>MSTVTTTATTNSILDNPKQPKLKGWVQTASKSAPKQNSRKQNKAKAHPSLPKAENDVVESVQGEKNIENTTVPRQTAKKYKQPKRPPFNRDEVREFMNSLFKQYAESKDTQSTKELFALSGGTKNASSDWGTVTTSKYKNKNKKYACLNNVARYLKN</sequence>
<dbReference type="EMBL" id="HE576752">
    <property type="protein sequence ID" value="CCC66798.1"/>
    <property type="molecule type" value="Genomic_DNA"/>
</dbReference>
<dbReference type="GO" id="GO:0005777">
    <property type="term" value="C:peroxisome"/>
    <property type="evidence" value="ECO:0007669"/>
    <property type="project" value="EnsemblFungi"/>
</dbReference>
<dbReference type="STRING" id="1064592.G0V5R0"/>
<evidence type="ECO:0000313" key="3">
    <source>
        <dbReference type="Proteomes" id="UP000001640"/>
    </source>
</evidence>
<dbReference type="KEGG" id="ncs:NCAS_0A02400"/>